<dbReference type="EMBL" id="JH159157">
    <property type="protein sequence ID" value="EGZ11737.1"/>
    <property type="molecule type" value="Genomic_DNA"/>
</dbReference>
<keyword evidence="1" id="KW-0175">Coiled coil</keyword>
<gene>
    <name evidence="3" type="ORF">PHYSODRAFT_303679</name>
</gene>
<evidence type="ECO:0000313" key="3">
    <source>
        <dbReference type="EMBL" id="EGZ11737.1"/>
    </source>
</evidence>
<feature type="compositionally biased region" description="Basic and acidic residues" evidence="2">
    <location>
        <begin position="300"/>
        <end position="329"/>
    </location>
</feature>
<feature type="compositionally biased region" description="Acidic residues" evidence="2">
    <location>
        <begin position="498"/>
        <end position="515"/>
    </location>
</feature>
<dbReference type="KEGG" id="psoj:PHYSODRAFT_303679"/>
<dbReference type="GeneID" id="20642313"/>
<evidence type="ECO:0000256" key="2">
    <source>
        <dbReference type="SAM" id="MobiDB-lite"/>
    </source>
</evidence>
<name>G4ZWW6_PHYSP</name>
<evidence type="ECO:0000256" key="1">
    <source>
        <dbReference type="SAM" id="Coils"/>
    </source>
</evidence>
<evidence type="ECO:0000313" key="4">
    <source>
        <dbReference type="Proteomes" id="UP000002640"/>
    </source>
</evidence>
<keyword evidence="4" id="KW-1185">Reference proteome</keyword>
<feature type="coiled-coil region" evidence="1">
    <location>
        <begin position="211"/>
        <end position="238"/>
    </location>
</feature>
<feature type="region of interest" description="Disordered" evidence="2">
    <location>
        <begin position="481"/>
        <end position="530"/>
    </location>
</feature>
<feature type="coiled-coil region" evidence="1">
    <location>
        <begin position="93"/>
        <end position="120"/>
    </location>
</feature>
<dbReference type="AlphaFoldDB" id="G4ZWW6"/>
<dbReference type="Proteomes" id="UP000002640">
    <property type="component" value="Unassembled WGS sequence"/>
</dbReference>
<organism evidence="3 4">
    <name type="scientific">Phytophthora sojae (strain P6497)</name>
    <name type="common">Soybean stem and root rot agent</name>
    <name type="synonym">Phytophthora megasperma f. sp. glycines</name>
    <dbReference type="NCBI Taxonomy" id="1094619"/>
    <lineage>
        <taxon>Eukaryota</taxon>
        <taxon>Sar</taxon>
        <taxon>Stramenopiles</taxon>
        <taxon>Oomycota</taxon>
        <taxon>Peronosporomycetes</taxon>
        <taxon>Peronosporales</taxon>
        <taxon>Peronosporaceae</taxon>
        <taxon>Phytophthora</taxon>
    </lineage>
</organism>
<feature type="region of interest" description="Disordered" evidence="2">
    <location>
        <begin position="298"/>
        <end position="331"/>
    </location>
</feature>
<dbReference type="RefSeq" id="XP_009532070.1">
    <property type="nucleotide sequence ID" value="XM_009533775.1"/>
</dbReference>
<proteinExistence type="predicted"/>
<feature type="region of interest" description="Disordered" evidence="2">
    <location>
        <begin position="1"/>
        <end position="32"/>
    </location>
</feature>
<accession>G4ZWW6</accession>
<reference evidence="3 4" key="1">
    <citation type="journal article" date="2006" name="Science">
        <title>Phytophthora genome sequences uncover evolutionary origins and mechanisms of pathogenesis.</title>
        <authorList>
            <person name="Tyler B.M."/>
            <person name="Tripathy S."/>
            <person name="Zhang X."/>
            <person name="Dehal P."/>
            <person name="Jiang R.H."/>
            <person name="Aerts A."/>
            <person name="Arredondo F.D."/>
            <person name="Baxter L."/>
            <person name="Bensasson D."/>
            <person name="Beynon J.L."/>
            <person name="Chapman J."/>
            <person name="Damasceno C.M."/>
            <person name="Dorrance A.E."/>
            <person name="Dou D."/>
            <person name="Dickerman A.W."/>
            <person name="Dubchak I.L."/>
            <person name="Garbelotto M."/>
            <person name="Gijzen M."/>
            <person name="Gordon S.G."/>
            <person name="Govers F."/>
            <person name="Grunwald N.J."/>
            <person name="Huang W."/>
            <person name="Ivors K.L."/>
            <person name="Jones R.W."/>
            <person name="Kamoun S."/>
            <person name="Krampis K."/>
            <person name="Lamour K.H."/>
            <person name="Lee M.K."/>
            <person name="McDonald W.H."/>
            <person name="Medina M."/>
            <person name="Meijer H.J."/>
            <person name="Nordberg E.K."/>
            <person name="Maclean D.J."/>
            <person name="Ospina-Giraldo M.D."/>
            <person name="Morris P.F."/>
            <person name="Phuntumart V."/>
            <person name="Putnam N.H."/>
            <person name="Rash S."/>
            <person name="Rose J.K."/>
            <person name="Sakihama Y."/>
            <person name="Salamov A.A."/>
            <person name="Savidor A."/>
            <person name="Scheuring C.F."/>
            <person name="Smith B.M."/>
            <person name="Sobral B.W."/>
            <person name="Terry A."/>
            <person name="Torto-Alalibo T.A."/>
            <person name="Win J."/>
            <person name="Xu Z."/>
            <person name="Zhang H."/>
            <person name="Grigoriev I.V."/>
            <person name="Rokhsar D.S."/>
            <person name="Boore J.L."/>
        </authorList>
    </citation>
    <scope>NUCLEOTIDE SEQUENCE [LARGE SCALE GENOMIC DNA]</scope>
    <source>
        <strain evidence="3 4">P6497</strain>
    </source>
</reference>
<dbReference type="InParanoid" id="G4ZWW6"/>
<sequence>MTPPRHRHPEPAGATTPAPDPRYGRSPTPPPPCVICDSAPSDHLQAVMPLALSLNPADVIPSSLLAVITHYRSVLADYDELRRANTLDPQPRLDDANLRAADAVARMDRMKDELRQFEVLKIQHHLLRETLAEAITHLQDYAARLERRMEGRVVDGELHGSVSQIAPDLRDVRRENSDLHCQLSDHHNQIHAVQTSKAAADADLVQCRMRCDEIQIRLKDLLKHAQKAEKSNRQLREDLPVMSRGDPVVRSLRLELHVRGERIRELDGLVDRVTAHRDRLQKDLRDADRHARLATAAAERANEALSRQHDATHDAQRRARDLEGQPDRLRQHRAQHARDHQALSANFRRSQERLAQANARIGELGQLRITRSDTRCYRPSSSSLPHISCRDCREFLAQIEDFQGAYGHLRRDFDDVKVDFRSLETEHDVLETFYTALTEDHTFALERIRAESNDSSSEGSVDEELCVAQARSRAYLRRRNSCGEAPPTVSGSASAPIEVDEDNEELDYVEDEASTEDLNNSPRETSVAARSSVEVPEAALLSIVDGYLEFENDCLQTIWESTHPFPISKELKRSDSWFSSFYTSCKNRSSHAHEKYRNWQEQGFGKARRSGCCDLDLWLNRMFARFPQPSEDTTWLPAREAITEGRLVPTSLVAALVDCDRVDSWRKHFRTALDTHPAFRILHHRLKFSRT</sequence>
<protein>
    <submittedName>
        <fullName evidence="3">Uncharacterized protein</fullName>
    </submittedName>
</protein>